<dbReference type="PROSITE" id="PS51096">
    <property type="entry name" value="PTS_EIIA_TYPE_4"/>
    <property type="match status" value="1"/>
</dbReference>
<proteinExistence type="predicted"/>
<name>A0A1X7MR66_9LACT</name>
<dbReference type="NCBIfam" id="TIGR02364">
    <property type="entry name" value="dha_pts"/>
    <property type="match status" value="1"/>
</dbReference>
<evidence type="ECO:0000256" key="4">
    <source>
        <dbReference type="ARBA" id="ARBA00022679"/>
    </source>
</evidence>
<dbReference type="AlphaFoldDB" id="A0A1X7MR66"/>
<reference evidence="7 8" key="1">
    <citation type="submission" date="2017-04" db="EMBL/GenBank/DDBJ databases">
        <authorList>
            <person name="Afonso C.L."/>
            <person name="Miller P.J."/>
            <person name="Scott M.A."/>
            <person name="Spackman E."/>
            <person name="Goraichik I."/>
            <person name="Dimitrov K.M."/>
            <person name="Suarez D.L."/>
            <person name="Swayne D.E."/>
        </authorList>
    </citation>
    <scope>NUCLEOTIDE SEQUENCE [LARGE SCALE GENOMIC DNA]</scope>
    <source>
        <strain evidence="7 8">LMG26642</strain>
    </source>
</reference>
<dbReference type="GO" id="GO:0009401">
    <property type="term" value="P:phosphoenolpyruvate-dependent sugar phosphotransferase system"/>
    <property type="evidence" value="ECO:0007669"/>
    <property type="project" value="InterPro"/>
</dbReference>
<organism evidence="7 8">
    <name type="scientific">Carnobacterium iners</name>
    <dbReference type="NCBI Taxonomy" id="1073423"/>
    <lineage>
        <taxon>Bacteria</taxon>
        <taxon>Bacillati</taxon>
        <taxon>Bacillota</taxon>
        <taxon>Bacilli</taxon>
        <taxon>Lactobacillales</taxon>
        <taxon>Carnobacteriaceae</taxon>
        <taxon>Carnobacterium</taxon>
    </lineage>
</organism>
<accession>A0A1X7MR66</accession>
<dbReference type="Gene3D" id="3.40.50.510">
    <property type="entry name" value="Phosphotransferase system, mannose-type IIA component"/>
    <property type="match status" value="1"/>
</dbReference>
<evidence type="ECO:0000256" key="2">
    <source>
        <dbReference type="ARBA" id="ARBA00002788"/>
    </source>
</evidence>
<evidence type="ECO:0000256" key="5">
    <source>
        <dbReference type="ARBA" id="ARBA00046577"/>
    </source>
</evidence>
<feature type="domain" description="PTS EIIA type-4" evidence="6">
    <location>
        <begin position="7"/>
        <end position="127"/>
    </location>
</feature>
<evidence type="ECO:0000259" key="6">
    <source>
        <dbReference type="PROSITE" id="PS51096"/>
    </source>
</evidence>
<comment type="function">
    <text evidence="2">Component of the dihydroxyacetone kinase complex, which is responsible for the phosphoenolpyruvate (PEP)-dependent phosphorylation of dihydroxyacetone. DhaM serves as the phosphoryl donor. Is phosphorylated by phosphoenolpyruvate in an EI- and HPr-dependent reaction, and a phosphorelay system on histidine residues finally leads to phosphoryl transfer to DhaL and dihydroxyacetone.</text>
</comment>
<dbReference type="InterPro" id="IPR036662">
    <property type="entry name" value="PTS_EIIA_man-typ_sf"/>
</dbReference>
<keyword evidence="7" id="KW-0418">Kinase</keyword>
<gene>
    <name evidence="7" type="ORF">SAMN04488700_0617</name>
</gene>
<dbReference type="InterPro" id="IPR004701">
    <property type="entry name" value="PTS_EIIA_man-typ"/>
</dbReference>
<evidence type="ECO:0000313" key="8">
    <source>
        <dbReference type="Proteomes" id="UP000193435"/>
    </source>
</evidence>
<dbReference type="InterPro" id="IPR039643">
    <property type="entry name" value="DhaM"/>
</dbReference>
<evidence type="ECO:0000256" key="1">
    <source>
        <dbReference type="ARBA" id="ARBA00001113"/>
    </source>
</evidence>
<dbReference type="Pfam" id="PF03610">
    <property type="entry name" value="EIIA-man"/>
    <property type="match status" value="1"/>
</dbReference>
<dbReference type="InterPro" id="IPR012844">
    <property type="entry name" value="DhaM_N"/>
</dbReference>
<dbReference type="EC" id="2.7.1.121" evidence="3"/>
<keyword evidence="4" id="KW-0808">Transferase</keyword>
<dbReference type="EMBL" id="FXBJ01000002">
    <property type="protein sequence ID" value="SMH27339.1"/>
    <property type="molecule type" value="Genomic_DNA"/>
</dbReference>
<dbReference type="GO" id="GO:0019563">
    <property type="term" value="P:glycerol catabolic process"/>
    <property type="evidence" value="ECO:0007669"/>
    <property type="project" value="InterPro"/>
</dbReference>
<protein>
    <recommendedName>
        <fullName evidence="3">phosphoenolpyruvate--glycerone phosphotransferase</fullName>
        <ecNumber evidence="3">2.7.1.121</ecNumber>
    </recommendedName>
</protein>
<dbReference type="SUPFAM" id="SSF53062">
    <property type="entry name" value="PTS system fructose IIA component-like"/>
    <property type="match status" value="1"/>
</dbReference>
<dbReference type="Proteomes" id="UP000193435">
    <property type="component" value="Unassembled WGS sequence"/>
</dbReference>
<evidence type="ECO:0000256" key="3">
    <source>
        <dbReference type="ARBA" id="ARBA00012095"/>
    </source>
</evidence>
<evidence type="ECO:0000313" key="7">
    <source>
        <dbReference type="EMBL" id="SMH27339.1"/>
    </source>
</evidence>
<comment type="subunit">
    <text evidence="5">Homodimer. The dihydroxyacetone kinase complex is composed of a homodimer of DhaM, a homodimer of DhaK and the subunit DhaL.</text>
</comment>
<dbReference type="GO" id="GO:0016020">
    <property type="term" value="C:membrane"/>
    <property type="evidence" value="ECO:0007669"/>
    <property type="project" value="InterPro"/>
</dbReference>
<sequence length="127" mass="13727">MFTITREYAVLLISHVEDLANGVATLLNEIAADVTIKTAGGTSQGTVGTSFDKINDRLESFEEETILAFYDLGSAKMNLELASEISDKNILVYDTAFVEGAYTAAALLQAKAPLKAIEEQLIPLKIK</sequence>
<dbReference type="GO" id="GO:0047324">
    <property type="term" value="F:phosphoenolpyruvate-glycerone phosphotransferase activity"/>
    <property type="evidence" value="ECO:0007669"/>
    <property type="project" value="UniProtKB-EC"/>
</dbReference>
<dbReference type="PANTHER" id="PTHR38594">
    <property type="entry name" value="PEP-DEPENDENT DIHYDROXYACETONE KINASE, PHOSPHORYL DONOR SUBUNIT DHAM"/>
    <property type="match status" value="1"/>
</dbReference>
<comment type="catalytic activity">
    <reaction evidence="1">
        <text>dihydroxyacetone + phosphoenolpyruvate = dihydroxyacetone phosphate + pyruvate</text>
        <dbReference type="Rhea" id="RHEA:18381"/>
        <dbReference type="ChEBI" id="CHEBI:15361"/>
        <dbReference type="ChEBI" id="CHEBI:16016"/>
        <dbReference type="ChEBI" id="CHEBI:57642"/>
        <dbReference type="ChEBI" id="CHEBI:58702"/>
        <dbReference type="EC" id="2.7.1.121"/>
    </reaction>
</comment>
<dbReference type="STRING" id="1073423.SAMN04488700_0617"/>
<dbReference type="PANTHER" id="PTHR38594:SF1">
    <property type="entry name" value="PEP-DEPENDENT DIHYDROXYACETONE KINASE, PHOSPHORYL DONOR SUBUNIT DHAM"/>
    <property type="match status" value="1"/>
</dbReference>
<keyword evidence="8" id="KW-1185">Reference proteome</keyword>